<keyword evidence="3" id="KW-0378">Hydrolase</keyword>
<dbReference type="SUPFAM" id="SSF75005">
    <property type="entry name" value="Arabinanase/levansucrase/invertase"/>
    <property type="match status" value="1"/>
</dbReference>
<dbReference type="Gene3D" id="2.115.10.20">
    <property type="entry name" value="Glycosyl hydrolase domain, family 43"/>
    <property type="match status" value="1"/>
</dbReference>
<feature type="signal peptide" evidence="1">
    <location>
        <begin position="1"/>
        <end position="25"/>
    </location>
</feature>
<evidence type="ECO:0000313" key="4">
    <source>
        <dbReference type="Proteomes" id="UP000031246"/>
    </source>
</evidence>
<dbReference type="GO" id="GO:0016787">
    <property type="term" value="F:hydrolase activity"/>
    <property type="evidence" value="ECO:0007669"/>
    <property type="project" value="UniProtKB-KW"/>
</dbReference>
<dbReference type="InterPro" id="IPR011040">
    <property type="entry name" value="Sialidase"/>
</dbReference>
<dbReference type="AlphaFoldDB" id="A0A0C1DMJ6"/>
<evidence type="ECO:0000259" key="2">
    <source>
        <dbReference type="Pfam" id="PF13088"/>
    </source>
</evidence>
<comment type="caution">
    <text evidence="3">The sequence shown here is derived from an EMBL/GenBank/DDBJ whole genome shotgun (WGS) entry which is preliminary data.</text>
</comment>
<sequence>MSFKLKNIKTFGLFILLIFSLEAGAQQMRIAPSPLYRDPVYDGAADPVMVYNHAEKSWWMLYTQRRANAQTSDVAYCYGTHIGVATSTDNGQTFVYKGALDLDFEPGLNTFWAPDVIYEKGVYHMFLAYIEGVRNHWGGKARIAHYTSKNLWKWQYKGFISLNSEEVIDPTLLKMPDGKWHIWYKDSSKGSITMTAESNDLQHWTAQTEPAIGGAPHEGAKAFFFNNWYWMITDEWHGQRVYRSKDGKSWEKQGLVLDVPGHRPEDTPTGAHADVQVIGNKAYIFYFTHPGRKVHFEGTLDADGAFSYSNKRTSIHVAELEFKDGTLVCDRDKPFDFYMGQP</sequence>
<feature type="chain" id="PRO_5002130972" evidence="1">
    <location>
        <begin position="26"/>
        <end position="342"/>
    </location>
</feature>
<reference evidence="3 4" key="1">
    <citation type="submission" date="2014-10" db="EMBL/GenBank/DDBJ databases">
        <title>Pedobacter Kyungheensis.</title>
        <authorList>
            <person name="Anderson B.M."/>
            <person name="Newman J.D."/>
        </authorList>
    </citation>
    <scope>NUCLEOTIDE SEQUENCE [LARGE SCALE GENOMIC DNA]</scope>
    <source>
        <strain evidence="3 4">KACC 16221</strain>
    </source>
</reference>
<organism evidence="3 4">
    <name type="scientific">Pedobacter kyungheensis</name>
    <dbReference type="NCBI Taxonomy" id="1069985"/>
    <lineage>
        <taxon>Bacteria</taxon>
        <taxon>Pseudomonadati</taxon>
        <taxon>Bacteroidota</taxon>
        <taxon>Sphingobacteriia</taxon>
        <taxon>Sphingobacteriales</taxon>
        <taxon>Sphingobacteriaceae</taxon>
        <taxon>Pedobacter</taxon>
    </lineage>
</organism>
<evidence type="ECO:0000313" key="3">
    <source>
        <dbReference type="EMBL" id="KIA95250.1"/>
    </source>
</evidence>
<dbReference type="Pfam" id="PF13088">
    <property type="entry name" value="BNR_2"/>
    <property type="match status" value="1"/>
</dbReference>
<dbReference type="CDD" id="cd08984">
    <property type="entry name" value="GH43-like"/>
    <property type="match status" value="1"/>
</dbReference>
<evidence type="ECO:0000256" key="1">
    <source>
        <dbReference type="SAM" id="SignalP"/>
    </source>
</evidence>
<accession>A0A0C1DMJ6</accession>
<proteinExistence type="predicted"/>
<dbReference type="InterPro" id="IPR023296">
    <property type="entry name" value="Glyco_hydro_beta-prop_sf"/>
</dbReference>
<feature type="domain" description="Sialidase" evidence="2">
    <location>
        <begin position="45"/>
        <end position="253"/>
    </location>
</feature>
<gene>
    <name evidence="3" type="ORF">OC25_07485</name>
</gene>
<dbReference type="Proteomes" id="UP000031246">
    <property type="component" value="Unassembled WGS sequence"/>
</dbReference>
<protein>
    <submittedName>
        <fullName evidence="3">Glycosyl hydrolase</fullName>
    </submittedName>
</protein>
<keyword evidence="1" id="KW-0732">Signal</keyword>
<name>A0A0C1DMJ6_9SPHI</name>
<dbReference type="EMBL" id="JSYN01000006">
    <property type="protein sequence ID" value="KIA95250.1"/>
    <property type="molecule type" value="Genomic_DNA"/>
</dbReference>
<keyword evidence="4" id="KW-1185">Reference proteome</keyword>